<feature type="compositionally biased region" description="Low complexity" evidence="5">
    <location>
        <begin position="242"/>
        <end position="254"/>
    </location>
</feature>
<dbReference type="Pfam" id="PF20654">
    <property type="entry name" value="Sec3_C-term"/>
    <property type="match status" value="1"/>
</dbReference>
<dbReference type="InterPro" id="IPR028258">
    <property type="entry name" value="Sec3-PIP2_bind"/>
</dbReference>
<feature type="compositionally biased region" description="Low complexity" evidence="5">
    <location>
        <begin position="679"/>
        <end position="689"/>
    </location>
</feature>
<evidence type="ECO:0000256" key="2">
    <source>
        <dbReference type="ARBA" id="ARBA00022448"/>
    </source>
</evidence>
<dbReference type="InterPro" id="IPR048628">
    <property type="entry name" value="Sec3_C"/>
</dbReference>
<keyword evidence="4" id="KW-0175">Coiled coil</keyword>
<dbReference type="GO" id="GO:0006893">
    <property type="term" value="P:Golgi to plasma membrane transport"/>
    <property type="evidence" value="ECO:0007669"/>
    <property type="project" value="TreeGrafter"/>
</dbReference>
<feature type="region of interest" description="Disordered" evidence="5">
    <location>
        <begin position="1"/>
        <end position="75"/>
    </location>
</feature>
<feature type="compositionally biased region" description="Low complexity" evidence="5">
    <location>
        <begin position="50"/>
        <end position="66"/>
    </location>
</feature>
<keyword evidence="2" id="KW-0813">Transport</keyword>
<feature type="compositionally biased region" description="Polar residues" evidence="5">
    <location>
        <begin position="485"/>
        <end position="495"/>
    </location>
</feature>
<feature type="compositionally biased region" description="Polar residues" evidence="5">
    <location>
        <begin position="517"/>
        <end position="526"/>
    </location>
</feature>
<keyword evidence="3" id="KW-0268">Exocytosis</keyword>
<dbReference type="GO" id="GO:0000145">
    <property type="term" value="C:exocyst"/>
    <property type="evidence" value="ECO:0007669"/>
    <property type="project" value="InterPro"/>
</dbReference>
<feature type="compositionally biased region" description="Polar residues" evidence="5">
    <location>
        <begin position="352"/>
        <end position="381"/>
    </location>
</feature>
<feature type="compositionally biased region" description="Pro residues" evidence="5">
    <location>
        <begin position="296"/>
        <end position="307"/>
    </location>
</feature>
<feature type="compositionally biased region" description="Low complexity" evidence="5">
    <location>
        <begin position="527"/>
        <end position="549"/>
    </location>
</feature>
<dbReference type="InterPro" id="IPR019160">
    <property type="entry name" value="Sec3_CC"/>
</dbReference>
<dbReference type="EMBL" id="HG937693">
    <property type="protein sequence ID" value="CDP35253.1"/>
    <property type="molecule type" value="Genomic_DNA"/>
</dbReference>
<dbReference type="Pfam" id="PF15277">
    <property type="entry name" value="Sec3-PIP2_bind"/>
    <property type="match status" value="1"/>
</dbReference>
<comment type="similarity">
    <text evidence="1">Belongs to the SEC3 family.</text>
</comment>
<dbReference type="PANTHER" id="PTHR16092:SF14">
    <property type="entry name" value="EXOCYST COMPLEX COMPONENT 1 ISOFORM X1"/>
    <property type="match status" value="1"/>
</dbReference>
<dbReference type="GO" id="GO:0005546">
    <property type="term" value="F:phosphatidylinositol-4,5-bisphosphate binding"/>
    <property type="evidence" value="ECO:0007669"/>
    <property type="project" value="TreeGrafter"/>
</dbReference>
<feature type="region of interest" description="Disordered" evidence="5">
    <location>
        <begin position="1026"/>
        <end position="1052"/>
    </location>
</feature>
<sequence length="1482" mass="161148">MFHHSKGSQKSNSGDKGGAKAGSPKHHLFHPHHGSPSSAQSPTGPPPAREGPSGPASASSASIGSPKVKNAGANSAASLAQRYDEEKQRIIKSCFSKLDDNGKPLESYITHVRIIEDNHYPSSKPPPTSPESAKKHRAIVVAVRKSGRVRVHKARENPNGTFQIGKTWNLDELTRIEDDSTSPTGVLVNLIKPYYWTMYSPREKQVFMQSLIKIYRKYTGGKMPVLVGLDPMGRPIPPDALASTSSGSGQSQPMPGAPGGIPGVPSASASPAPSSSSIRQVNTPTPPPQSNNAPAQPHPVTQPPPAPVAQTRSASPSSSSKSVPGAGAASGQASGSVPVPVPIPVPVPGKSESPSGKLKQQTAPPMQTNQLPKIQTQISPESSQGGASATSATSARTPVSPQVTRSKPAQPAQPVEKEVEGRPEGDSASSSASIPPPPVMGTAITPSSSAANVPKLVEPEGAHEIEDPEHEDQFSDAPSDETGMENYQSASSSPVKTRVLNHSEPPPALAPLKASANTATDPGTDSATATAAVAAVAATATAATAATATSVSDGLPAGEIKPLNFSRGHQRNKSSIHSVRFLSTHNTQEEPTEKEDERSVEDPDSGAQVEEQDSSESEGEDSQSQRRAKTNKYGALTEDDGVHSTDDYPQSDASSVDGSIKRRSHIRQTSGASSHLRQASAASVTSNSSNKRRLSFSARSNASAVEETLAEFNWSGRDDTLSLEMAIQNELASIEAANTHNVVDLDNRLDELDHSLSSAINECEKIDTMLAFFSVQLSAFSENISHIESQGQGLQVQTTNKKLLWNELHDILQSVNISPKVVQQLQKAKLESPTDIKMTESALMELYVSLKLSEKNEATTAGGDSLGSMRALSERRHVADQAKINFVIKFKSILEQKFKDAMRLNDAELSKMPPSEEPKIHLLEGVFMEVLYPLSGALLFLKEMDSMSYGSMVKTYEYVVRPYYESAISMFLGKWRRKVASIATTMEKFSFSGKFSWSDGHNGGSGSGPLHAKTIKRSGTLARLKTATGDHKGSLSPTTGADDNLSWTPDSHSRSLVRSSIFEVIKGVVTTIMSQQELIIKVLHQSSLDYNGFPEFVKKHPVSERMNGRKLITHDFVLEIDSDRRQARELQNIMSSIFSTVNDELMQFVDFFVKTCYVECPALIAIIDSQVHKIETTNHDFLMQLLPKLRDRASYDWHQFVDGQIKAIGNTLITSKKRKGVVYFVRVLPGFCKAIEEDLAEVEVLANTSVQSLPVRQTIDDAYDRIFKAVFHNLQRIAKEPSAGDASVVPSSHGIAPVGVDEDKEQLNYHIMMIENMNLIMEGLANETNETICVHRDHAMSVYRTELDRYVKTVIRRPLGKLLEFVEGVEAYADKNPMENPQLRHGYSRSAFKRLLGAYDAKEMKKSVEVLQKRVEKHFLGDEDRADKDPALYGKVWSSLQAEFSMFYSRLTKIVDRYYSDPNEGALGIDFSKADITQAFRR</sequence>
<dbReference type="Pfam" id="PF09763">
    <property type="entry name" value="Sec3_CC"/>
    <property type="match status" value="1"/>
</dbReference>
<evidence type="ECO:0000256" key="3">
    <source>
        <dbReference type="ARBA" id="ARBA00022483"/>
    </source>
</evidence>
<feature type="compositionally biased region" description="Polar residues" evidence="5">
    <location>
        <begin position="1035"/>
        <end position="1052"/>
    </location>
</feature>
<accession>A0A060T2T5</accession>
<evidence type="ECO:0000256" key="4">
    <source>
        <dbReference type="ARBA" id="ARBA00023054"/>
    </source>
</evidence>
<dbReference type="GO" id="GO:0005886">
    <property type="term" value="C:plasma membrane"/>
    <property type="evidence" value="ECO:0007669"/>
    <property type="project" value="TreeGrafter"/>
</dbReference>
<feature type="compositionally biased region" description="Basic and acidic residues" evidence="5">
    <location>
        <begin position="415"/>
        <end position="425"/>
    </location>
</feature>
<evidence type="ECO:0000256" key="5">
    <source>
        <dbReference type="SAM" id="MobiDB-lite"/>
    </source>
</evidence>
<organism evidence="7">
    <name type="scientific">Blastobotrys adeninivorans</name>
    <name type="common">Yeast</name>
    <name type="synonym">Arxula adeninivorans</name>
    <dbReference type="NCBI Taxonomy" id="409370"/>
    <lineage>
        <taxon>Eukaryota</taxon>
        <taxon>Fungi</taxon>
        <taxon>Dikarya</taxon>
        <taxon>Ascomycota</taxon>
        <taxon>Saccharomycotina</taxon>
        <taxon>Dipodascomycetes</taxon>
        <taxon>Dipodascales</taxon>
        <taxon>Trichomonascaceae</taxon>
        <taxon>Blastobotrys</taxon>
    </lineage>
</organism>
<dbReference type="GO" id="GO:0006887">
    <property type="term" value="P:exocytosis"/>
    <property type="evidence" value="ECO:0007669"/>
    <property type="project" value="UniProtKB-KW"/>
</dbReference>
<feature type="compositionally biased region" description="Basic residues" evidence="5">
    <location>
        <begin position="23"/>
        <end position="33"/>
    </location>
</feature>
<feature type="compositionally biased region" description="Low complexity" evidence="5">
    <location>
        <begin position="263"/>
        <end position="277"/>
    </location>
</feature>
<evidence type="ECO:0000256" key="1">
    <source>
        <dbReference type="ARBA" id="ARBA00006518"/>
    </source>
</evidence>
<dbReference type="Gene3D" id="2.30.29.90">
    <property type="match status" value="1"/>
</dbReference>
<evidence type="ECO:0000259" key="6">
    <source>
        <dbReference type="SMART" id="SM01313"/>
    </source>
</evidence>
<proteinExistence type="inferred from homology"/>
<reference evidence="7" key="1">
    <citation type="submission" date="2014-02" db="EMBL/GenBank/DDBJ databases">
        <authorList>
            <person name="Genoscope - CEA"/>
        </authorList>
    </citation>
    <scope>NUCLEOTIDE SEQUENCE</scope>
    <source>
        <strain evidence="7">LS3</strain>
    </source>
</reference>
<feature type="compositionally biased region" description="Low complexity" evidence="5">
    <location>
        <begin position="382"/>
        <end position="395"/>
    </location>
</feature>
<dbReference type="PhylomeDB" id="A0A060T2T5"/>
<feature type="compositionally biased region" description="Polar residues" evidence="5">
    <location>
        <begin position="667"/>
        <end position="677"/>
    </location>
</feature>
<feature type="domain" description="Exocyst complex component Sec3 PIP2-binding N-terminal" evidence="6">
    <location>
        <begin position="132"/>
        <end position="218"/>
    </location>
</feature>
<dbReference type="CDD" id="cd13315">
    <property type="entry name" value="PH_Sec3"/>
    <property type="match status" value="1"/>
</dbReference>
<dbReference type="PANTHER" id="PTHR16092">
    <property type="entry name" value="SEC3/SYNTAXIN-RELATED"/>
    <property type="match status" value="1"/>
</dbReference>
<gene>
    <name evidence="7" type="ORF">GNLVRS02_ARAD1C31064g</name>
</gene>
<feature type="compositionally biased region" description="Low complexity" evidence="5">
    <location>
        <begin position="308"/>
        <end position="338"/>
    </location>
</feature>
<feature type="compositionally biased region" description="Acidic residues" evidence="5">
    <location>
        <begin position="602"/>
        <end position="621"/>
    </location>
</feature>
<evidence type="ECO:0000313" key="7">
    <source>
        <dbReference type="EMBL" id="CDP35253.1"/>
    </source>
</evidence>
<feature type="compositionally biased region" description="Polar residues" evidence="5">
    <location>
        <begin position="396"/>
        <end position="407"/>
    </location>
</feature>
<reference evidence="7" key="2">
    <citation type="submission" date="2014-06" db="EMBL/GenBank/DDBJ databases">
        <title>The complete genome of Blastobotrys (Arxula) adeninivorans LS3 - a yeast of biotechnological interest.</title>
        <authorList>
            <person name="Kunze G."/>
            <person name="Gaillardin C."/>
            <person name="Czernicka M."/>
            <person name="Durrens P."/>
            <person name="Martin T."/>
            <person name="Boer E."/>
            <person name="Gabaldon T."/>
            <person name="Cruz J."/>
            <person name="Talla E."/>
            <person name="Marck C."/>
            <person name="Goffeau A."/>
            <person name="Barbe V."/>
            <person name="Baret P."/>
            <person name="Baronian K."/>
            <person name="Beier S."/>
            <person name="Bleykasten C."/>
            <person name="Bode R."/>
            <person name="Casaregola S."/>
            <person name="Despons L."/>
            <person name="Fairhead C."/>
            <person name="Giersberg M."/>
            <person name="Gierski P."/>
            <person name="Hahnel U."/>
            <person name="Hartmann A."/>
            <person name="Jankowska D."/>
            <person name="Jubin C."/>
            <person name="Jung P."/>
            <person name="Lafontaine I."/>
            <person name="Leh-Louis V."/>
            <person name="Lemaire M."/>
            <person name="Marcet-Houben M."/>
            <person name="Mascher M."/>
            <person name="Morel G."/>
            <person name="Richard G.-F."/>
            <person name="Riechen J."/>
            <person name="Sacerdot C."/>
            <person name="Sarkar A."/>
            <person name="Savel G."/>
            <person name="Schacherer J."/>
            <person name="Sherman D."/>
            <person name="Straub M.-L."/>
            <person name="Stein N."/>
            <person name="Thierry A."/>
            <person name="Trautwein-Schult A."/>
            <person name="Westhof E."/>
            <person name="Worch S."/>
            <person name="Dujon B."/>
            <person name="Souciet J.-L."/>
            <person name="Wincker P."/>
            <person name="Scholz U."/>
            <person name="Neuveglise N."/>
        </authorList>
    </citation>
    <scope>NUCLEOTIDE SEQUENCE</scope>
    <source>
        <strain evidence="7">LS3</strain>
    </source>
</reference>
<dbReference type="SMART" id="SM01313">
    <property type="entry name" value="Sec3-PIP2_bind"/>
    <property type="match status" value="1"/>
</dbReference>
<feature type="compositionally biased region" description="Polar residues" evidence="5">
    <location>
        <begin position="575"/>
        <end position="586"/>
    </location>
</feature>
<name>A0A060T2T5_BLAAD</name>
<protein>
    <submittedName>
        <fullName evidence="7">ARAD1C31064p</fullName>
    </submittedName>
</protein>
<feature type="region of interest" description="Disordered" evidence="5">
    <location>
        <begin position="236"/>
        <end position="700"/>
    </location>
</feature>
<feature type="compositionally biased region" description="Polar residues" evidence="5">
    <location>
        <begin position="647"/>
        <end position="657"/>
    </location>
</feature>